<protein>
    <submittedName>
        <fullName evidence="8">Uncharacterized protein</fullName>
    </submittedName>
</protein>
<evidence type="ECO:0000256" key="2">
    <source>
        <dbReference type="ARBA" id="ARBA00022473"/>
    </source>
</evidence>
<dbReference type="InterPro" id="IPR009057">
    <property type="entry name" value="Homeodomain-like_sf"/>
</dbReference>
<dbReference type="SMART" id="SM00717">
    <property type="entry name" value="SANT"/>
    <property type="match status" value="1"/>
</dbReference>
<dbReference type="CDD" id="cd00167">
    <property type="entry name" value="SANT"/>
    <property type="match status" value="1"/>
</dbReference>
<dbReference type="AlphaFoldDB" id="A0A328DJB2"/>
<dbReference type="PROSITE" id="PS51293">
    <property type="entry name" value="SANT"/>
    <property type="match status" value="1"/>
</dbReference>
<dbReference type="InterPro" id="IPR044636">
    <property type="entry name" value="RADIALIS-like"/>
</dbReference>
<dbReference type="SUPFAM" id="SSF46689">
    <property type="entry name" value="Homeodomain-like"/>
    <property type="match status" value="1"/>
</dbReference>
<organism evidence="8 9">
    <name type="scientific">Cuscuta australis</name>
    <dbReference type="NCBI Taxonomy" id="267555"/>
    <lineage>
        <taxon>Eukaryota</taxon>
        <taxon>Viridiplantae</taxon>
        <taxon>Streptophyta</taxon>
        <taxon>Embryophyta</taxon>
        <taxon>Tracheophyta</taxon>
        <taxon>Spermatophyta</taxon>
        <taxon>Magnoliopsida</taxon>
        <taxon>eudicotyledons</taxon>
        <taxon>Gunneridae</taxon>
        <taxon>Pentapetalae</taxon>
        <taxon>asterids</taxon>
        <taxon>lamiids</taxon>
        <taxon>Solanales</taxon>
        <taxon>Convolvulaceae</taxon>
        <taxon>Cuscuteae</taxon>
        <taxon>Cuscuta</taxon>
        <taxon>Cuscuta subgen. Grammica</taxon>
        <taxon>Cuscuta sect. Cleistogrammica</taxon>
    </lineage>
</organism>
<feature type="domain" description="Myb-like" evidence="6">
    <location>
        <begin position="14"/>
        <end position="64"/>
    </location>
</feature>
<dbReference type="FunFam" id="1.10.10.60:FF:000154">
    <property type="entry name" value="Transcription factor SRM1"/>
    <property type="match status" value="1"/>
</dbReference>
<evidence type="ECO:0000313" key="8">
    <source>
        <dbReference type="EMBL" id="RAL44419.1"/>
    </source>
</evidence>
<dbReference type="PANTHER" id="PTHR43952">
    <property type="entry name" value="MYB FAMILY TRANSCRIPTION FACTOR-RELATED"/>
    <property type="match status" value="1"/>
</dbReference>
<dbReference type="GO" id="GO:0003700">
    <property type="term" value="F:DNA-binding transcription factor activity"/>
    <property type="evidence" value="ECO:0007669"/>
    <property type="project" value="InterPro"/>
</dbReference>
<dbReference type="Proteomes" id="UP000249390">
    <property type="component" value="Unassembled WGS sequence"/>
</dbReference>
<gene>
    <name evidence="8" type="ORF">DM860_011696</name>
</gene>
<keyword evidence="9" id="KW-1185">Reference proteome</keyword>
<evidence type="ECO:0000256" key="5">
    <source>
        <dbReference type="ARBA" id="ARBA00023242"/>
    </source>
</evidence>
<dbReference type="GO" id="GO:0048262">
    <property type="term" value="P:determination of dorsal/ventral asymmetry"/>
    <property type="evidence" value="ECO:0007669"/>
    <property type="project" value="UniProtKB-ARBA"/>
</dbReference>
<dbReference type="PROSITE" id="PS50090">
    <property type="entry name" value="MYB_LIKE"/>
    <property type="match status" value="1"/>
</dbReference>
<accession>A0A328DJB2</accession>
<keyword evidence="4" id="KW-0804">Transcription</keyword>
<comment type="caution">
    <text evidence="8">The sequence shown here is derived from an EMBL/GenBank/DDBJ whole genome shotgun (WGS) entry which is preliminary data.</text>
</comment>
<dbReference type="PANTHER" id="PTHR43952:SF13">
    <property type="entry name" value="OS05G0567600 PROTEIN"/>
    <property type="match status" value="1"/>
</dbReference>
<comment type="subcellular location">
    <subcellularLocation>
        <location evidence="1">Nucleus</location>
    </subcellularLocation>
</comment>
<dbReference type="GO" id="GO:0010597">
    <property type="term" value="P:green leaf volatile biosynthetic process"/>
    <property type="evidence" value="ECO:0007669"/>
    <property type="project" value="UniProtKB-ARBA"/>
</dbReference>
<dbReference type="EMBL" id="NQVE01000143">
    <property type="protein sequence ID" value="RAL44419.1"/>
    <property type="molecule type" value="Genomic_DNA"/>
</dbReference>
<keyword evidence="5" id="KW-0539">Nucleus</keyword>
<evidence type="ECO:0000259" key="6">
    <source>
        <dbReference type="PROSITE" id="PS50090"/>
    </source>
</evidence>
<evidence type="ECO:0000259" key="7">
    <source>
        <dbReference type="PROSITE" id="PS51293"/>
    </source>
</evidence>
<dbReference type="GO" id="GO:0009908">
    <property type="term" value="P:flower development"/>
    <property type="evidence" value="ECO:0007669"/>
    <property type="project" value="UniProtKB-ARBA"/>
</dbReference>
<evidence type="ECO:0000256" key="4">
    <source>
        <dbReference type="ARBA" id="ARBA00023163"/>
    </source>
</evidence>
<dbReference type="InterPro" id="IPR017884">
    <property type="entry name" value="SANT_dom"/>
</dbReference>
<evidence type="ECO:0000256" key="1">
    <source>
        <dbReference type="ARBA" id="ARBA00004123"/>
    </source>
</evidence>
<dbReference type="GO" id="GO:0000976">
    <property type="term" value="F:transcription cis-regulatory region binding"/>
    <property type="evidence" value="ECO:0007669"/>
    <property type="project" value="UniProtKB-ARBA"/>
</dbReference>
<dbReference type="Gene3D" id="1.10.10.60">
    <property type="entry name" value="Homeodomain-like"/>
    <property type="match status" value="1"/>
</dbReference>
<dbReference type="GO" id="GO:0005634">
    <property type="term" value="C:nucleus"/>
    <property type="evidence" value="ECO:0007669"/>
    <property type="project" value="UniProtKB-SubCell"/>
</dbReference>
<proteinExistence type="predicted"/>
<evidence type="ECO:0000313" key="9">
    <source>
        <dbReference type="Proteomes" id="UP000249390"/>
    </source>
</evidence>
<dbReference type="Pfam" id="PF00249">
    <property type="entry name" value="Myb_DNA-binding"/>
    <property type="match status" value="1"/>
</dbReference>
<keyword evidence="2" id="KW-0217">Developmental protein</keyword>
<evidence type="ECO:0000256" key="3">
    <source>
        <dbReference type="ARBA" id="ARBA00023015"/>
    </source>
</evidence>
<reference evidence="8 9" key="1">
    <citation type="submission" date="2018-06" db="EMBL/GenBank/DDBJ databases">
        <title>The Genome of Cuscuta australis (Dodder) Provides Insight into the Evolution of Plant Parasitism.</title>
        <authorList>
            <person name="Liu H."/>
        </authorList>
    </citation>
    <scope>NUCLEOTIDE SEQUENCE [LARGE SCALE GENOMIC DNA]</scope>
    <source>
        <strain evidence="9">cv. Yunnan</strain>
        <tissue evidence="8">Vines</tissue>
    </source>
</reference>
<keyword evidence="3" id="KW-0805">Transcription regulation</keyword>
<sequence>MAATQGCSGGGGGRTYWSARENKAFEEALAVYDQDTPDRWYNIAKLVGGGKTEEEVKRHYQILVRDINLIESGRVPFVSDLVCLFTSSSVFPPPTSFATLYHRSGVFLSYTASASSKALFSLAL</sequence>
<feature type="domain" description="SANT" evidence="7">
    <location>
        <begin position="17"/>
        <end position="68"/>
    </location>
</feature>
<name>A0A328DJB2_9ASTE</name>
<dbReference type="InterPro" id="IPR001005">
    <property type="entry name" value="SANT/Myb"/>
</dbReference>